<feature type="transmembrane region" description="Helical" evidence="1">
    <location>
        <begin position="420"/>
        <end position="441"/>
    </location>
</feature>
<gene>
    <name evidence="2" type="ORF">ACFQ4L_00535</name>
</gene>
<reference evidence="3" key="1">
    <citation type="journal article" date="2019" name="Int. J. Syst. Evol. Microbiol.">
        <title>The Global Catalogue of Microorganisms (GCM) 10K type strain sequencing project: providing services to taxonomists for standard genome sequencing and annotation.</title>
        <authorList>
            <consortium name="The Broad Institute Genomics Platform"/>
            <consortium name="The Broad Institute Genome Sequencing Center for Infectious Disease"/>
            <person name="Wu L."/>
            <person name="Ma J."/>
        </authorList>
    </citation>
    <scope>NUCLEOTIDE SEQUENCE [LARGE SCALE GENOMIC DNA]</scope>
    <source>
        <strain evidence="3">CCM 8951</strain>
    </source>
</reference>
<organism evidence="2 3">
    <name type="scientific">Lapidilactobacillus mulanensis</name>
    <dbReference type="NCBI Taxonomy" id="2485999"/>
    <lineage>
        <taxon>Bacteria</taxon>
        <taxon>Bacillati</taxon>
        <taxon>Bacillota</taxon>
        <taxon>Bacilli</taxon>
        <taxon>Lactobacillales</taxon>
        <taxon>Lactobacillaceae</taxon>
        <taxon>Lapidilactobacillus</taxon>
    </lineage>
</organism>
<feature type="transmembrane region" description="Helical" evidence="1">
    <location>
        <begin position="498"/>
        <end position="519"/>
    </location>
</feature>
<sequence length="540" mass="61106">MNKSQLKQLIKINLLYLNPQQTQQYRKKGKTGSAITAAILRQYLMLTILFLVLYSGQLFPVNFLKFPGLFTYYLGLFAIMEITQIITSVYSVFYNSQDFEAYAPLPFSRNAIFFSKLIVVGLSVTPFLIPQVALFILTGIRATYGVVLGAIWGVLLILVVLLLVFCIGALLVFGISKISYLQQHRKLLTSILVFLPVMLMFFSIFIINFTTNSSSATSVDVKPFALLLPFYQLLKAPTQVSQLLFFVAILLVIAVTLWLMIKFLLPTFYATKSVSVSKKKTRHHRYGARNLRRQLWHYNFGLIKDPNLLMQVFANNLMPIMMIMIVLMGGGRLSLAKVSANYWGAFILAGIFFAVFSINQASIVANVISLDRQNFSFINTLPIEMNTYLRHKFNFAAFCQILIMTVILVIASLFLKIPILFALILLASNIIAGILVSEIYFTRDLRRLNSEWTNVNQLFTRGGGNFMVMITLFLTIIAAVAVIGIYFALLMIPLISPVIINLVILLIAIIVGGSVGWHYHNKFWQQLDHVDIKTFIKTQE</sequence>
<feature type="transmembrane region" description="Helical" evidence="1">
    <location>
        <begin position="393"/>
        <end position="414"/>
    </location>
</feature>
<dbReference type="EMBL" id="JBHTOF010000011">
    <property type="protein sequence ID" value="MFD1464578.1"/>
    <property type="molecule type" value="Genomic_DNA"/>
</dbReference>
<feature type="transmembrane region" description="Helical" evidence="1">
    <location>
        <begin position="342"/>
        <end position="368"/>
    </location>
</feature>
<evidence type="ECO:0000313" key="2">
    <source>
        <dbReference type="EMBL" id="MFD1464578.1"/>
    </source>
</evidence>
<feature type="transmembrane region" description="Helical" evidence="1">
    <location>
        <begin position="187"/>
        <end position="207"/>
    </location>
</feature>
<feature type="transmembrane region" description="Helical" evidence="1">
    <location>
        <begin position="308"/>
        <end position="330"/>
    </location>
</feature>
<dbReference type="Proteomes" id="UP001597244">
    <property type="component" value="Unassembled WGS sequence"/>
</dbReference>
<comment type="caution">
    <text evidence="2">The sequence shown here is derived from an EMBL/GenBank/DDBJ whole genome shotgun (WGS) entry which is preliminary data.</text>
</comment>
<evidence type="ECO:0000256" key="1">
    <source>
        <dbReference type="SAM" id="Phobius"/>
    </source>
</evidence>
<accession>A0ABW4DLA4</accession>
<feature type="transmembrane region" description="Helical" evidence="1">
    <location>
        <begin position="113"/>
        <end position="137"/>
    </location>
</feature>
<feature type="transmembrane region" description="Helical" evidence="1">
    <location>
        <begin position="466"/>
        <end position="492"/>
    </location>
</feature>
<dbReference type="RefSeq" id="WP_125578072.1">
    <property type="nucleotide sequence ID" value="NZ_JBHTOF010000011.1"/>
</dbReference>
<keyword evidence="3" id="KW-1185">Reference proteome</keyword>
<feature type="transmembrane region" description="Helical" evidence="1">
    <location>
        <begin position="70"/>
        <end position="93"/>
    </location>
</feature>
<keyword evidence="1" id="KW-1133">Transmembrane helix</keyword>
<feature type="transmembrane region" description="Helical" evidence="1">
    <location>
        <begin position="43"/>
        <end position="64"/>
    </location>
</feature>
<proteinExistence type="predicted"/>
<feature type="transmembrane region" description="Helical" evidence="1">
    <location>
        <begin position="149"/>
        <end position="175"/>
    </location>
</feature>
<evidence type="ECO:0008006" key="4">
    <source>
        <dbReference type="Google" id="ProtNLM"/>
    </source>
</evidence>
<protein>
    <recommendedName>
        <fullName evidence="4">ABC transporter permease</fullName>
    </recommendedName>
</protein>
<keyword evidence="1" id="KW-0472">Membrane</keyword>
<evidence type="ECO:0000313" key="3">
    <source>
        <dbReference type="Proteomes" id="UP001597244"/>
    </source>
</evidence>
<feature type="transmembrane region" description="Helical" evidence="1">
    <location>
        <begin position="243"/>
        <end position="265"/>
    </location>
</feature>
<name>A0ABW4DLA4_9LACO</name>
<keyword evidence="1" id="KW-0812">Transmembrane</keyword>